<dbReference type="InterPro" id="IPR003593">
    <property type="entry name" value="AAA+_ATPase"/>
</dbReference>
<organism evidence="5 6">
    <name type="scientific">Sulfurospirillum tamanense</name>
    <dbReference type="NCBI Taxonomy" id="2813362"/>
    <lineage>
        <taxon>Bacteria</taxon>
        <taxon>Pseudomonadati</taxon>
        <taxon>Campylobacterota</taxon>
        <taxon>Epsilonproteobacteria</taxon>
        <taxon>Campylobacterales</taxon>
        <taxon>Sulfurospirillaceae</taxon>
        <taxon>Sulfurospirillum</taxon>
    </lineage>
</organism>
<dbReference type="EMBL" id="JAFHKK010000019">
    <property type="protein sequence ID" value="MBN2964908.1"/>
    <property type="molecule type" value="Genomic_DNA"/>
</dbReference>
<name>A0ABS2WTC7_9BACT</name>
<feature type="domain" description="ABC transporter" evidence="4">
    <location>
        <begin position="3"/>
        <end position="240"/>
    </location>
</feature>
<dbReference type="Pfam" id="PF00005">
    <property type="entry name" value="ABC_tran"/>
    <property type="match status" value="1"/>
</dbReference>
<dbReference type="InterPro" id="IPR003439">
    <property type="entry name" value="ABC_transporter-like_ATP-bd"/>
</dbReference>
<dbReference type="InterPro" id="IPR017871">
    <property type="entry name" value="ABC_transporter-like_CS"/>
</dbReference>
<reference evidence="5" key="2">
    <citation type="submission" date="2021-02" db="EMBL/GenBank/DDBJ databases">
        <authorList>
            <person name="Merkel A.Y."/>
        </authorList>
    </citation>
    <scope>NUCLEOTIDE SEQUENCE</scope>
    <source>
        <strain evidence="5">T05b</strain>
    </source>
</reference>
<protein>
    <submittedName>
        <fullName evidence="5">ATP-binding cassette domain-containing protein</fullName>
    </submittedName>
</protein>
<dbReference type="GO" id="GO:0005524">
    <property type="term" value="F:ATP binding"/>
    <property type="evidence" value="ECO:0007669"/>
    <property type="project" value="UniProtKB-KW"/>
</dbReference>
<dbReference type="PROSITE" id="PS00211">
    <property type="entry name" value="ABC_TRANSPORTER_1"/>
    <property type="match status" value="1"/>
</dbReference>
<dbReference type="PANTHER" id="PTHR43023">
    <property type="entry name" value="PROTEIN TRIGALACTOSYLDIACYLGLYCEROL 3, CHLOROPLASTIC"/>
    <property type="match status" value="1"/>
</dbReference>
<evidence type="ECO:0000256" key="3">
    <source>
        <dbReference type="ARBA" id="ARBA00022840"/>
    </source>
</evidence>
<keyword evidence="6" id="KW-1185">Reference proteome</keyword>
<evidence type="ECO:0000313" key="5">
    <source>
        <dbReference type="EMBL" id="MBN2964908.1"/>
    </source>
</evidence>
<gene>
    <name evidence="5" type="ORF">JWV37_08945</name>
</gene>
<dbReference type="PROSITE" id="PS50893">
    <property type="entry name" value="ABC_TRANSPORTER_2"/>
    <property type="match status" value="1"/>
</dbReference>
<dbReference type="InterPro" id="IPR027417">
    <property type="entry name" value="P-loop_NTPase"/>
</dbReference>
<proteinExistence type="predicted"/>
<keyword evidence="1" id="KW-0813">Transport</keyword>
<sequence>MMVVVDNVVTAFGSHVVHNGVSLHVNKGEIFGLLGGSGSGKTVLMREMILLNQPRSGRIEVLGCSLATLDEAAKQALRLQWGVLFQFGALFSSLTVLENVMIPLQEYTALPRGFIEEMARMKLKMVGLPEHAASLWPSELSGGMKKRAGLARALALDPKLLFLDEPTSGLDPASARGFDTLILELRELLGITIVMVTHDKDTIRDVLDRFVILGEGKVQAQGSYTELMGTHSELMKRFME</sequence>
<dbReference type="SUPFAM" id="SSF52540">
    <property type="entry name" value="P-loop containing nucleoside triphosphate hydrolases"/>
    <property type="match status" value="1"/>
</dbReference>
<dbReference type="Gene3D" id="3.40.50.300">
    <property type="entry name" value="P-loop containing nucleotide triphosphate hydrolases"/>
    <property type="match status" value="1"/>
</dbReference>
<keyword evidence="2" id="KW-0547">Nucleotide-binding</keyword>
<evidence type="ECO:0000256" key="1">
    <source>
        <dbReference type="ARBA" id="ARBA00022448"/>
    </source>
</evidence>
<reference evidence="5" key="1">
    <citation type="submission" date="2021-02" db="EMBL/GenBank/DDBJ databases">
        <title>Sulfurospirillum tamanensis sp. nov.</title>
        <authorList>
            <person name="Frolova A."/>
            <person name="Merkel A."/>
            <person name="Slobodkin A."/>
        </authorList>
    </citation>
    <scope>NUCLEOTIDE SEQUENCE</scope>
    <source>
        <strain evidence="5">T05b</strain>
    </source>
</reference>
<comment type="caution">
    <text evidence="5">The sequence shown here is derived from an EMBL/GenBank/DDBJ whole genome shotgun (WGS) entry which is preliminary data.</text>
</comment>
<keyword evidence="3 5" id="KW-0067">ATP-binding</keyword>
<accession>A0ABS2WTC7</accession>
<dbReference type="RefSeq" id="WP_205459455.1">
    <property type="nucleotide sequence ID" value="NZ_JAFHKK010000019.1"/>
</dbReference>
<dbReference type="PANTHER" id="PTHR43023:SF3">
    <property type="entry name" value="PROTEIN TRIGALACTOSYLDIACYLGLYCEROL 3, CHLOROPLASTIC"/>
    <property type="match status" value="1"/>
</dbReference>
<dbReference type="SMART" id="SM00382">
    <property type="entry name" value="AAA"/>
    <property type="match status" value="1"/>
</dbReference>
<evidence type="ECO:0000259" key="4">
    <source>
        <dbReference type="PROSITE" id="PS50893"/>
    </source>
</evidence>
<evidence type="ECO:0000313" key="6">
    <source>
        <dbReference type="Proteomes" id="UP000703590"/>
    </source>
</evidence>
<dbReference type="Proteomes" id="UP000703590">
    <property type="component" value="Unassembled WGS sequence"/>
</dbReference>
<evidence type="ECO:0000256" key="2">
    <source>
        <dbReference type="ARBA" id="ARBA00022741"/>
    </source>
</evidence>